<dbReference type="Proteomes" id="UP000462760">
    <property type="component" value="Unassembled WGS sequence"/>
</dbReference>
<dbReference type="GO" id="GO:0009052">
    <property type="term" value="P:pentose-phosphate shunt, non-oxidative branch"/>
    <property type="evidence" value="ECO:0007669"/>
    <property type="project" value="TreeGrafter"/>
</dbReference>
<proteinExistence type="inferred from homology"/>
<dbReference type="NCBIfam" id="TIGR01118">
    <property type="entry name" value="lacA"/>
    <property type="match status" value="1"/>
</dbReference>
<evidence type="ECO:0000256" key="1">
    <source>
        <dbReference type="ARBA" id="ARBA00008754"/>
    </source>
</evidence>
<dbReference type="PANTHER" id="PTHR30345:SF5">
    <property type="entry name" value="GALACTOSE-6-PHOSPHATE ISOMERASE SUBUNIT LACA"/>
    <property type="match status" value="1"/>
</dbReference>
<reference evidence="4 5" key="1">
    <citation type="submission" date="2019-08" db="EMBL/GenBank/DDBJ databases">
        <title>In-depth cultivation of the pig gut microbiome towards novel bacterial diversity and tailored functional studies.</title>
        <authorList>
            <person name="Wylensek D."/>
            <person name="Hitch T.C.A."/>
            <person name="Clavel T."/>
        </authorList>
    </citation>
    <scope>NUCLEOTIDE SEQUENCE [LARGE SCALE GENOMIC DNA]</scope>
    <source>
        <strain evidence="4 5">Med78-601-WT-4W-RMD-3</strain>
    </source>
</reference>
<dbReference type="Gene3D" id="3.40.1400.10">
    <property type="entry name" value="Sugar-phosphate isomerase, RpiB/LacA/LacB"/>
    <property type="match status" value="1"/>
</dbReference>
<gene>
    <name evidence="4" type="primary">lacA</name>
    <name evidence="4" type="ORF">FYJ27_09975</name>
</gene>
<evidence type="ECO:0000313" key="5">
    <source>
        <dbReference type="Proteomes" id="UP000462760"/>
    </source>
</evidence>
<protein>
    <submittedName>
        <fullName evidence="4">Galactose-6-phosphate isomerase subunit LacA</fullName>
        <ecNumber evidence="4">5.3.1.26</ecNumber>
    </submittedName>
</protein>
<dbReference type="PIRSF" id="PIRSF005384">
    <property type="entry name" value="RpiB_LacA_B"/>
    <property type="match status" value="1"/>
</dbReference>
<comment type="similarity">
    <text evidence="1">Belongs to the LacAB/RpiB family.</text>
</comment>
<dbReference type="Pfam" id="PF02502">
    <property type="entry name" value="LacAB_rpiB"/>
    <property type="match status" value="1"/>
</dbReference>
<name>A0A844FJ94_9FIRM</name>
<dbReference type="RefSeq" id="WP_154484724.1">
    <property type="nucleotide sequence ID" value="NZ_VULR01000015.1"/>
</dbReference>
<dbReference type="PANTHER" id="PTHR30345">
    <property type="entry name" value="RIBOSE-5-PHOSPHATE ISOMERASE B"/>
    <property type="match status" value="1"/>
</dbReference>
<comment type="caution">
    <text evidence="4">The sequence shown here is derived from an EMBL/GenBank/DDBJ whole genome shotgun (WGS) entry which is preliminary data.</text>
</comment>
<dbReference type="OrthoDB" id="1778624at2"/>
<sequence>MKVIIGSDTKGFELKAYLVNFLSSEGYKVMDMTPDPNLNFVESARLVSEEVLKEEDNFGIVIDEYGAGSFMVANKIKGVVCAEVSDEHSARMTKEHNNANIISLGSGIVGKTLAKNIVMSFLNNNYSGGRHQIRVDMLNRLA</sequence>
<dbReference type="NCBIfam" id="NF006380">
    <property type="entry name" value="PRK08621.1"/>
    <property type="match status" value="1"/>
</dbReference>
<dbReference type="InterPro" id="IPR036569">
    <property type="entry name" value="RpiB_LacA_LacB_sf"/>
</dbReference>
<dbReference type="GO" id="GO:0004751">
    <property type="term" value="F:ribose-5-phosphate isomerase activity"/>
    <property type="evidence" value="ECO:0007669"/>
    <property type="project" value="TreeGrafter"/>
</dbReference>
<dbReference type="InterPro" id="IPR004783">
    <property type="entry name" value="LacA"/>
</dbReference>
<organism evidence="4 5">
    <name type="scientific">Anaerosalibacter bizertensis</name>
    <dbReference type="NCBI Taxonomy" id="932217"/>
    <lineage>
        <taxon>Bacteria</taxon>
        <taxon>Bacillati</taxon>
        <taxon>Bacillota</taxon>
        <taxon>Tissierellia</taxon>
        <taxon>Tissierellales</taxon>
        <taxon>Sporanaerobacteraceae</taxon>
        <taxon>Anaerosalibacter</taxon>
    </lineage>
</organism>
<dbReference type="GO" id="GO:0005990">
    <property type="term" value="P:lactose catabolic process"/>
    <property type="evidence" value="ECO:0007669"/>
    <property type="project" value="InterPro"/>
</dbReference>
<evidence type="ECO:0000313" key="4">
    <source>
        <dbReference type="EMBL" id="MSS44049.1"/>
    </source>
</evidence>
<dbReference type="EC" id="5.3.1.26" evidence="4"/>
<dbReference type="GO" id="GO:0050044">
    <property type="term" value="F:galactose-6-phosphate isomerase activity"/>
    <property type="evidence" value="ECO:0007669"/>
    <property type="project" value="UniProtKB-EC"/>
</dbReference>
<dbReference type="InterPro" id="IPR003500">
    <property type="entry name" value="RpiB_LacA_LacB"/>
</dbReference>
<accession>A0A844FJ94</accession>
<dbReference type="NCBIfam" id="TIGR00689">
    <property type="entry name" value="rpiB_lacA_lacB"/>
    <property type="match status" value="1"/>
</dbReference>
<dbReference type="EMBL" id="VULR01000015">
    <property type="protein sequence ID" value="MSS44049.1"/>
    <property type="molecule type" value="Genomic_DNA"/>
</dbReference>
<evidence type="ECO:0000256" key="2">
    <source>
        <dbReference type="ARBA" id="ARBA00022736"/>
    </source>
</evidence>
<keyword evidence="3 4" id="KW-0413">Isomerase</keyword>
<dbReference type="SUPFAM" id="SSF89623">
    <property type="entry name" value="Ribose/Galactose isomerase RpiB/AlsB"/>
    <property type="match status" value="1"/>
</dbReference>
<dbReference type="GO" id="GO:0019316">
    <property type="term" value="P:D-allose catabolic process"/>
    <property type="evidence" value="ECO:0007669"/>
    <property type="project" value="TreeGrafter"/>
</dbReference>
<dbReference type="AlphaFoldDB" id="A0A844FJ94"/>
<keyword evidence="2" id="KW-0423">Lactose metabolism</keyword>
<evidence type="ECO:0000256" key="3">
    <source>
        <dbReference type="ARBA" id="ARBA00023235"/>
    </source>
</evidence>